<gene>
    <name evidence="1" type="ORF">EDD30_0505</name>
</gene>
<evidence type="ECO:0000313" key="1">
    <source>
        <dbReference type="EMBL" id="ROP27810.1"/>
    </source>
</evidence>
<dbReference type="AlphaFoldDB" id="A0A3N1GC53"/>
<sequence length="33" mass="3572">MLTADAARYRLAVGGAFTTVGGHSRTRFALFTR</sequence>
<comment type="caution">
    <text evidence="1">The sequence shown here is derived from an EMBL/GenBank/DDBJ whole genome shotgun (WGS) entry which is preliminary data.</text>
</comment>
<protein>
    <submittedName>
        <fullName evidence="1">Uncharacterized protein</fullName>
    </submittedName>
</protein>
<reference evidence="1 2" key="1">
    <citation type="submission" date="2018-11" db="EMBL/GenBank/DDBJ databases">
        <title>Sequencing the genomes of 1000 actinobacteria strains.</title>
        <authorList>
            <person name="Klenk H.-P."/>
        </authorList>
    </citation>
    <scope>NUCLEOTIDE SEQUENCE [LARGE SCALE GENOMIC DNA]</scope>
    <source>
        <strain evidence="1 2">DSM 43634</strain>
    </source>
</reference>
<accession>A0A3N1GC53</accession>
<name>A0A3N1GC53_9ACTN</name>
<dbReference type="EMBL" id="RJKL01000001">
    <property type="protein sequence ID" value="ROP27810.1"/>
    <property type="molecule type" value="Genomic_DNA"/>
</dbReference>
<proteinExistence type="predicted"/>
<dbReference type="Proteomes" id="UP000271683">
    <property type="component" value="Unassembled WGS sequence"/>
</dbReference>
<organism evidence="1 2">
    <name type="scientific">Couchioplanes caeruleus</name>
    <dbReference type="NCBI Taxonomy" id="56438"/>
    <lineage>
        <taxon>Bacteria</taxon>
        <taxon>Bacillati</taxon>
        <taxon>Actinomycetota</taxon>
        <taxon>Actinomycetes</taxon>
        <taxon>Micromonosporales</taxon>
        <taxon>Micromonosporaceae</taxon>
        <taxon>Couchioplanes</taxon>
    </lineage>
</organism>
<evidence type="ECO:0000313" key="2">
    <source>
        <dbReference type="Proteomes" id="UP000271683"/>
    </source>
</evidence>